<dbReference type="RefSeq" id="WP_386752699.1">
    <property type="nucleotide sequence ID" value="NZ_JBHSNM010000001.1"/>
</dbReference>
<dbReference type="EMBL" id="JBHSNM010000001">
    <property type="protein sequence ID" value="MFC5568938.1"/>
    <property type="molecule type" value="Genomic_DNA"/>
</dbReference>
<keyword evidence="2" id="KW-1185">Reference proteome</keyword>
<organism evidence="1 2">
    <name type="scientific">Lysobacter yangpyeongensis</name>
    <dbReference type="NCBI Taxonomy" id="346182"/>
    <lineage>
        <taxon>Bacteria</taxon>
        <taxon>Pseudomonadati</taxon>
        <taxon>Pseudomonadota</taxon>
        <taxon>Gammaproteobacteria</taxon>
        <taxon>Lysobacterales</taxon>
        <taxon>Lysobacteraceae</taxon>
        <taxon>Lysobacter</taxon>
    </lineage>
</organism>
<accession>A0ABW0SIR6</accession>
<comment type="caution">
    <text evidence="1">The sequence shown here is derived from an EMBL/GenBank/DDBJ whole genome shotgun (WGS) entry which is preliminary data.</text>
</comment>
<gene>
    <name evidence="1" type="ORF">ACFPN1_02525</name>
</gene>
<protein>
    <submittedName>
        <fullName evidence="1">Uncharacterized protein</fullName>
    </submittedName>
</protein>
<evidence type="ECO:0000313" key="2">
    <source>
        <dbReference type="Proteomes" id="UP001596036"/>
    </source>
</evidence>
<name>A0ABW0SIR6_9GAMM</name>
<reference evidence="2" key="1">
    <citation type="journal article" date="2019" name="Int. J. Syst. Evol. Microbiol.">
        <title>The Global Catalogue of Microorganisms (GCM) 10K type strain sequencing project: providing services to taxonomists for standard genome sequencing and annotation.</title>
        <authorList>
            <consortium name="The Broad Institute Genomics Platform"/>
            <consortium name="The Broad Institute Genome Sequencing Center for Infectious Disease"/>
            <person name="Wu L."/>
            <person name="Ma J."/>
        </authorList>
    </citation>
    <scope>NUCLEOTIDE SEQUENCE [LARGE SCALE GENOMIC DNA]</scope>
    <source>
        <strain evidence="2">KACC 11407</strain>
    </source>
</reference>
<sequence length="135" mass="14535">MSKLAGTIGLLLAATCGYAFGQSASFGLTLRVLPEQAVPEGPVELPVPPQAQRLPPGRNAARLLYAGSAGDAKRFYESRLPGMGFYLAQQKDDRAVWERHDVRAELLFYPVVGMQETTGIIVTMRSRNAGNAASL</sequence>
<dbReference type="Proteomes" id="UP001596036">
    <property type="component" value="Unassembled WGS sequence"/>
</dbReference>
<proteinExistence type="predicted"/>
<evidence type="ECO:0000313" key="1">
    <source>
        <dbReference type="EMBL" id="MFC5568938.1"/>
    </source>
</evidence>